<evidence type="ECO:0000313" key="1">
    <source>
        <dbReference type="EMBL" id="KAK3784820.1"/>
    </source>
</evidence>
<dbReference type="AlphaFoldDB" id="A0AAE1ABE6"/>
<accession>A0AAE1ABE6</accession>
<evidence type="ECO:0000313" key="2">
    <source>
        <dbReference type="Proteomes" id="UP001283361"/>
    </source>
</evidence>
<name>A0AAE1ABE6_9GAST</name>
<protein>
    <submittedName>
        <fullName evidence="1">Uncharacterized protein</fullName>
    </submittedName>
</protein>
<keyword evidence="2" id="KW-1185">Reference proteome</keyword>
<dbReference type="EMBL" id="JAWDGP010002186">
    <property type="protein sequence ID" value="KAK3784820.1"/>
    <property type="molecule type" value="Genomic_DNA"/>
</dbReference>
<dbReference type="Proteomes" id="UP001283361">
    <property type="component" value="Unassembled WGS sequence"/>
</dbReference>
<sequence length="67" mass="7797">MIKLRTSNYAINRPYAVVASRCWRRQPTLGSRGLRQNRCRTRLKKSTQRCFGILTIALPKAQCFPLM</sequence>
<proteinExistence type="predicted"/>
<organism evidence="1 2">
    <name type="scientific">Elysia crispata</name>
    <name type="common">lettuce slug</name>
    <dbReference type="NCBI Taxonomy" id="231223"/>
    <lineage>
        <taxon>Eukaryota</taxon>
        <taxon>Metazoa</taxon>
        <taxon>Spiralia</taxon>
        <taxon>Lophotrochozoa</taxon>
        <taxon>Mollusca</taxon>
        <taxon>Gastropoda</taxon>
        <taxon>Heterobranchia</taxon>
        <taxon>Euthyneura</taxon>
        <taxon>Panpulmonata</taxon>
        <taxon>Sacoglossa</taxon>
        <taxon>Placobranchoidea</taxon>
        <taxon>Plakobranchidae</taxon>
        <taxon>Elysia</taxon>
    </lineage>
</organism>
<reference evidence="1" key="1">
    <citation type="journal article" date="2023" name="G3 (Bethesda)">
        <title>A reference genome for the long-term kleptoplast-retaining sea slug Elysia crispata morphotype clarki.</title>
        <authorList>
            <person name="Eastman K.E."/>
            <person name="Pendleton A.L."/>
            <person name="Shaikh M.A."/>
            <person name="Suttiyut T."/>
            <person name="Ogas R."/>
            <person name="Tomko P."/>
            <person name="Gavelis G."/>
            <person name="Widhalm J.R."/>
            <person name="Wisecaver J.H."/>
        </authorList>
    </citation>
    <scope>NUCLEOTIDE SEQUENCE</scope>
    <source>
        <strain evidence="1">ECLA1</strain>
    </source>
</reference>
<gene>
    <name evidence="1" type="ORF">RRG08_009051</name>
</gene>
<comment type="caution">
    <text evidence="1">The sequence shown here is derived from an EMBL/GenBank/DDBJ whole genome shotgun (WGS) entry which is preliminary data.</text>
</comment>